<sequence>MLCATLTTLLLALCASASPTSPRPRGTPQTISLASRKIARGTVHARRTQNPISVPLADYFNETDLQWFGEIGVGTPPQTISVVFDTGSQTLEFASTLCGSACANQVQFNSSKSSTFVDGGSTGTITFGTGVGVAPVIGDNWQLTLRNATDTVAIGGISVPDVSLFLITDQTSTFAPDPFSGIQGMGPIATGLFAGLEAQGLPSLFSLYLTPQSVGNAELTLGGIDHSKFTGRLTYAGDLTFGTLVDAVETQSWQLTSTGITVNGKSTSELNQSRVFIFDSGTSNIVLPKNDTEAVYAQISPNIKPNNNEPGTYGIACSEIPYLPAEISFAFTSQEGEAFTLTIPSSELSVGPFTSNPELCQTLINAFEDFNIIGGSLLKHYYSVWDLGNQCLGFAPNIL</sequence>
<dbReference type="AlphaFoldDB" id="K5W4Y5"/>
<dbReference type="InParanoid" id="K5W4Y5"/>
<evidence type="ECO:0000256" key="2">
    <source>
        <dbReference type="ARBA" id="ARBA00022750"/>
    </source>
</evidence>
<proteinExistence type="inferred from homology"/>
<keyword evidence="5" id="KW-0732">Signal</keyword>
<organism evidence="7 8">
    <name type="scientific">Phanerochaete carnosa (strain HHB-10118-sp)</name>
    <name type="common">White-rot fungus</name>
    <name type="synonym">Peniophora carnosa</name>
    <dbReference type="NCBI Taxonomy" id="650164"/>
    <lineage>
        <taxon>Eukaryota</taxon>
        <taxon>Fungi</taxon>
        <taxon>Dikarya</taxon>
        <taxon>Basidiomycota</taxon>
        <taxon>Agaricomycotina</taxon>
        <taxon>Agaricomycetes</taxon>
        <taxon>Polyporales</taxon>
        <taxon>Phanerochaetaceae</taxon>
        <taxon>Phanerochaete</taxon>
    </lineage>
</organism>
<dbReference type="OrthoDB" id="771136at2759"/>
<comment type="similarity">
    <text evidence="1 4">Belongs to the peptidase A1 family.</text>
</comment>
<keyword evidence="4" id="KW-0378">Hydrolase</keyword>
<dbReference type="EMBL" id="JH930473">
    <property type="protein sequence ID" value="EKM54004.1"/>
    <property type="molecule type" value="Genomic_DNA"/>
</dbReference>
<feature type="signal peptide" evidence="5">
    <location>
        <begin position="1"/>
        <end position="17"/>
    </location>
</feature>
<dbReference type="InterPro" id="IPR033121">
    <property type="entry name" value="PEPTIDASE_A1"/>
</dbReference>
<evidence type="ECO:0000313" key="8">
    <source>
        <dbReference type="Proteomes" id="UP000008370"/>
    </source>
</evidence>
<dbReference type="PROSITE" id="PS51767">
    <property type="entry name" value="PEPTIDASE_A1"/>
    <property type="match status" value="1"/>
</dbReference>
<dbReference type="Pfam" id="PF00026">
    <property type="entry name" value="Asp"/>
    <property type="match status" value="1"/>
</dbReference>
<evidence type="ECO:0000256" key="5">
    <source>
        <dbReference type="SAM" id="SignalP"/>
    </source>
</evidence>
<feature type="active site" evidence="3">
    <location>
        <position position="279"/>
    </location>
</feature>
<dbReference type="RefSeq" id="XP_007396711.1">
    <property type="nucleotide sequence ID" value="XM_007396649.1"/>
</dbReference>
<dbReference type="InterPro" id="IPR034164">
    <property type="entry name" value="Pepsin-like_dom"/>
</dbReference>
<name>K5W4Y5_PHACS</name>
<keyword evidence="2 4" id="KW-0064">Aspartyl protease</keyword>
<protein>
    <recommendedName>
        <fullName evidence="6">Peptidase A1 domain-containing protein</fullName>
    </recommendedName>
</protein>
<dbReference type="InterPro" id="IPR021109">
    <property type="entry name" value="Peptidase_aspartic_dom_sf"/>
</dbReference>
<evidence type="ECO:0000259" key="6">
    <source>
        <dbReference type="PROSITE" id="PS51767"/>
    </source>
</evidence>
<feature type="domain" description="Peptidase A1" evidence="6">
    <location>
        <begin position="67"/>
        <end position="395"/>
    </location>
</feature>
<dbReference type="GO" id="GO:0006508">
    <property type="term" value="P:proteolysis"/>
    <property type="evidence" value="ECO:0007669"/>
    <property type="project" value="UniProtKB-KW"/>
</dbReference>
<evidence type="ECO:0000313" key="7">
    <source>
        <dbReference type="EMBL" id="EKM54004.1"/>
    </source>
</evidence>
<reference evidence="7 8" key="1">
    <citation type="journal article" date="2012" name="BMC Genomics">
        <title>Comparative genomics of the white-rot fungi, Phanerochaete carnosa and P. chrysosporium, to elucidate the genetic basis of the distinct wood types they colonize.</title>
        <authorList>
            <person name="Suzuki H."/>
            <person name="MacDonald J."/>
            <person name="Syed K."/>
            <person name="Salamov A."/>
            <person name="Hori C."/>
            <person name="Aerts A."/>
            <person name="Henrissat B."/>
            <person name="Wiebenga A."/>
            <person name="vanKuyk P.A."/>
            <person name="Barry K."/>
            <person name="Lindquist E."/>
            <person name="LaButti K."/>
            <person name="Lapidus A."/>
            <person name="Lucas S."/>
            <person name="Coutinho P."/>
            <person name="Gong Y."/>
            <person name="Samejima M."/>
            <person name="Mahadevan R."/>
            <person name="Abou-Zaid M."/>
            <person name="de Vries R.P."/>
            <person name="Igarashi K."/>
            <person name="Yadav J.S."/>
            <person name="Grigoriev I.V."/>
            <person name="Master E.R."/>
        </authorList>
    </citation>
    <scope>NUCLEOTIDE SEQUENCE [LARGE SCALE GENOMIC DNA]</scope>
    <source>
        <strain evidence="7 8">HHB-10118-sp</strain>
    </source>
</reference>
<dbReference type="InterPro" id="IPR001461">
    <property type="entry name" value="Aspartic_peptidase_A1"/>
</dbReference>
<keyword evidence="8" id="KW-1185">Reference proteome</keyword>
<dbReference type="Gene3D" id="2.40.70.10">
    <property type="entry name" value="Acid Proteases"/>
    <property type="match status" value="2"/>
</dbReference>
<dbReference type="HOGENOM" id="CLU_013253_1_0_1"/>
<dbReference type="PANTHER" id="PTHR47966:SF51">
    <property type="entry name" value="BETA-SITE APP-CLEAVING ENZYME, ISOFORM A-RELATED"/>
    <property type="match status" value="1"/>
</dbReference>
<dbReference type="PANTHER" id="PTHR47966">
    <property type="entry name" value="BETA-SITE APP-CLEAVING ENZYME, ISOFORM A-RELATED"/>
    <property type="match status" value="1"/>
</dbReference>
<evidence type="ECO:0000256" key="4">
    <source>
        <dbReference type="RuleBase" id="RU000454"/>
    </source>
</evidence>
<accession>K5W4Y5</accession>
<evidence type="ECO:0000256" key="3">
    <source>
        <dbReference type="PIRSR" id="PIRSR601461-1"/>
    </source>
</evidence>
<dbReference type="InterPro" id="IPR001969">
    <property type="entry name" value="Aspartic_peptidase_AS"/>
</dbReference>
<dbReference type="KEGG" id="pco:PHACADRAFT_184998"/>
<gene>
    <name evidence="7" type="ORF">PHACADRAFT_184998</name>
</gene>
<keyword evidence="4" id="KW-0645">Protease</keyword>
<dbReference type="GeneID" id="18910251"/>
<evidence type="ECO:0000256" key="1">
    <source>
        <dbReference type="ARBA" id="ARBA00007447"/>
    </source>
</evidence>
<feature type="chain" id="PRO_5003890533" description="Peptidase A1 domain-containing protein" evidence="5">
    <location>
        <begin position="18"/>
        <end position="399"/>
    </location>
</feature>
<dbReference type="SUPFAM" id="SSF50630">
    <property type="entry name" value="Acid proteases"/>
    <property type="match status" value="1"/>
</dbReference>
<dbReference type="GO" id="GO:0004190">
    <property type="term" value="F:aspartic-type endopeptidase activity"/>
    <property type="evidence" value="ECO:0007669"/>
    <property type="project" value="UniProtKB-KW"/>
</dbReference>
<dbReference type="PRINTS" id="PR00792">
    <property type="entry name" value="PEPSIN"/>
</dbReference>
<feature type="active site" evidence="3">
    <location>
        <position position="85"/>
    </location>
</feature>
<dbReference type="PROSITE" id="PS00141">
    <property type="entry name" value="ASP_PROTEASE"/>
    <property type="match status" value="1"/>
</dbReference>
<dbReference type="CDD" id="cd05471">
    <property type="entry name" value="pepsin_like"/>
    <property type="match status" value="1"/>
</dbReference>
<dbReference type="Proteomes" id="UP000008370">
    <property type="component" value="Unassembled WGS sequence"/>
</dbReference>